<dbReference type="InterPro" id="IPR011047">
    <property type="entry name" value="Quinoprotein_ADH-like_sf"/>
</dbReference>
<feature type="compositionally biased region" description="Basic and acidic residues" evidence="1">
    <location>
        <begin position="1"/>
        <end position="10"/>
    </location>
</feature>
<feature type="transmembrane region" description="Helical" evidence="2">
    <location>
        <begin position="48"/>
        <end position="65"/>
    </location>
</feature>
<name>A0A8I0AH87_9FIRM</name>
<sequence length="424" mass="47815">MTKETTEELNKKRKPAFGKRRFEKQDRTQDTDSNIIEVTPGMSGRLKLLILLLVILIAAVTIVSVRRYISTREYRAYDVVTSTETSGDNIANYVLFSDNVLKVTKDGVSYIDQSGNTVWDCSYSMKMPQVVVNGDYAAVADLNGRDVYVFNKSGKVSNQTLNYDITNIDVAAQGVYVVILSGEKENYINAYDKDSKSIYEMKTSIENSGYPLDIAISDDGAKLFTSYVKVDGTSVPDYLAAYNFGSVGQNENADRLMGGFTFDDTIFPYIDFVDNDTVVCFGDNKIVVYAMSEKPSEKAEINLENREMLGVFANTKYLGYITADNEDSDNRYHIYIYDMSGKLTAETDYNNSFSNIYATDDELIISGEFDCSIYYLNGARKFATTFNKNLINIVPSKNKLEYIAIFENETQVIKLKLKNEKEKK</sequence>
<keyword evidence="2" id="KW-1133">Transmembrane helix</keyword>
<evidence type="ECO:0000313" key="4">
    <source>
        <dbReference type="Proteomes" id="UP000615234"/>
    </source>
</evidence>
<reference evidence="3 4" key="1">
    <citation type="submission" date="2020-08" db="EMBL/GenBank/DDBJ databases">
        <title>Genome public.</title>
        <authorList>
            <person name="Liu C."/>
            <person name="Sun Q."/>
        </authorList>
    </citation>
    <scope>NUCLEOTIDE SEQUENCE [LARGE SCALE GENOMIC DNA]</scope>
    <source>
        <strain evidence="3 4">NSJ-10</strain>
    </source>
</reference>
<keyword evidence="4" id="KW-1185">Reference proteome</keyword>
<dbReference type="Proteomes" id="UP000615234">
    <property type="component" value="Unassembled WGS sequence"/>
</dbReference>
<accession>A0A8I0AH87</accession>
<feature type="region of interest" description="Disordered" evidence="1">
    <location>
        <begin position="1"/>
        <end position="29"/>
    </location>
</feature>
<dbReference type="Pfam" id="PF18975">
    <property type="entry name" value="DUF5711"/>
    <property type="match status" value="1"/>
</dbReference>
<comment type="caution">
    <text evidence="3">The sequence shown here is derived from an EMBL/GenBank/DDBJ whole genome shotgun (WGS) entry which is preliminary data.</text>
</comment>
<evidence type="ECO:0000313" key="3">
    <source>
        <dbReference type="EMBL" id="MBC5663044.1"/>
    </source>
</evidence>
<dbReference type="EMBL" id="JACOOX010000005">
    <property type="protein sequence ID" value="MBC5663044.1"/>
    <property type="molecule type" value="Genomic_DNA"/>
</dbReference>
<evidence type="ECO:0000256" key="2">
    <source>
        <dbReference type="SAM" id="Phobius"/>
    </source>
</evidence>
<keyword evidence="2" id="KW-0812">Transmembrane</keyword>
<dbReference type="AlphaFoldDB" id="A0A8I0AH87"/>
<dbReference type="InterPro" id="IPR043765">
    <property type="entry name" value="DUF5711"/>
</dbReference>
<feature type="compositionally biased region" description="Basic residues" evidence="1">
    <location>
        <begin position="11"/>
        <end position="22"/>
    </location>
</feature>
<evidence type="ECO:0000256" key="1">
    <source>
        <dbReference type="SAM" id="MobiDB-lite"/>
    </source>
</evidence>
<organism evidence="3 4">
    <name type="scientific">Coprococcus hominis</name>
    <name type="common">ex Liu et al. 2022</name>
    <dbReference type="NCBI Taxonomy" id="2763039"/>
    <lineage>
        <taxon>Bacteria</taxon>
        <taxon>Bacillati</taxon>
        <taxon>Bacillota</taxon>
        <taxon>Clostridia</taxon>
        <taxon>Lachnospirales</taxon>
        <taxon>Lachnospiraceae</taxon>
        <taxon>Coprococcus</taxon>
    </lineage>
</organism>
<dbReference type="SUPFAM" id="SSF50998">
    <property type="entry name" value="Quinoprotein alcohol dehydrogenase-like"/>
    <property type="match status" value="1"/>
</dbReference>
<protein>
    <submittedName>
        <fullName evidence="3">Uncharacterized protein</fullName>
    </submittedName>
</protein>
<proteinExistence type="predicted"/>
<dbReference type="RefSeq" id="WP_117785366.1">
    <property type="nucleotide sequence ID" value="NZ_JACOOX010000005.1"/>
</dbReference>
<gene>
    <name evidence="3" type="ORF">H8S09_09095</name>
</gene>
<keyword evidence="2" id="KW-0472">Membrane</keyword>